<dbReference type="Proteomes" id="UP001148312">
    <property type="component" value="Unassembled WGS sequence"/>
</dbReference>
<dbReference type="Gene3D" id="1.10.287.110">
    <property type="entry name" value="DnaJ domain"/>
    <property type="match status" value="1"/>
</dbReference>
<name>A0A9X0BN46_9EURO</name>
<evidence type="ECO:0000313" key="4">
    <source>
        <dbReference type="EMBL" id="KAJ5474973.1"/>
    </source>
</evidence>
<keyword evidence="2" id="KW-1133">Transmembrane helix</keyword>
<feature type="region of interest" description="Disordered" evidence="1">
    <location>
        <begin position="232"/>
        <end position="255"/>
    </location>
</feature>
<dbReference type="Pfam" id="PF00226">
    <property type="entry name" value="DnaJ"/>
    <property type="match status" value="1"/>
</dbReference>
<feature type="transmembrane region" description="Helical" evidence="2">
    <location>
        <begin position="311"/>
        <end position="333"/>
    </location>
</feature>
<proteinExistence type="predicted"/>
<dbReference type="SMART" id="SM00271">
    <property type="entry name" value="DnaJ"/>
    <property type="match status" value="1"/>
</dbReference>
<feature type="compositionally biased region" description="Basic residues" evidence="1">
    <location>
        <begin position="150"/>
        <end position="168"/>
    </location>
</feature>
<comment type="caution">
    <text evidence="4">The sequence shown here is derived from an EMBL/GenBank/DDBJ whole genome shotgun (WGS) entry which is preliminary data.</text>
</comment>
<evidence type="ECO:0000256" key="1">
    <source>
        <dbReference type="SAM" id="MobiDB-lite"/>
    </source>
</evidence>
<keyword evidence="2" id="KW-0472">Membrane</keyword>
<dbReference type="InterPro" id="IPR053025">
    <property type="entry name" value="Mito_ATP_Synthase-Asso"/>
</dbReference>
<dbReference type="InterPro" id="IPR018253">
    <property type="entry name" value="DnaJ_domain_CS"/>
</dbReference>
<dbReference type="AlphaFoldDB" id="A0A9X0BN46"/>
<evidence type="ECO:0000259" key="3">
    <source>
        <dbReference type="PROSITE" id="PS50076"/>
    </source>
</evidence>
<feature type="compositionally biased region" description="Low complexity" evidence="1">
    <location>
        <begin position="235"/>
        <end position="247"/>
    </location>
</feature>
<reference evidence="4" key="1">
    <citation type="submission" date="2022-12" db="EMBL/GenBank/DDBJ databases">
        <authorList>
            <person name="Petersen C."/>
        </authorList>
    </citation>
    <scope>NUCLEOTIDE SEQUENCE</scope>
    <source>
        <strain evidence="4">IBT 30728</strain>
    </source>
</reference>
<keyword evidence="5" id="KW-1185">Reference proteome</keyword>
<organism evidence="4 5">
    <name type="scientific">Penicillium diatomitis</name>
    <dbReference type="NCBI Taxonomy" id="2819901"/>
    <lineage>
        <taxon>Eukaryota</taxon>
        <taxon>Fungi</taxon>
        <taxon>Dikarya</taxon>
        <taxon>Ascomycota</taxon>
        <taxon>Pezizomycotina</taxon>
        <taxon>Eurotiomycetes</taxon>
        <taxon>Eurotiomycetidae</taxon>
        <taxon>Eurotiales</taxon>
        <taxon>Aspergillaceae</taxon>
        <taxon>Penicillium</taxon>
    </lineage>
</organism>
<feature type="domain" description="J" evidence="3">
    <location>
        <begin position="82"/>
        <end position="147"/>
    </location>
</feature>
<evidence type="ECO:0000313" key="5">
    <source>
        <dbReference type="Proteomes" id="UP001148312"/>
    </source>
</evidence>
<dbReference type="SUPFAM" id="SSF46565">
    <property type="entry name" value="Chaperone J-domain"/>
    <property type="match status" value="1"/>
</dbReference>
<dbReference type="PROSITE" id="PS50076">
    <property type="entry name" value="DNAJ_2"/>
    <property type="match status" value="1"/>
</dbReference>
<dbReference type="EMBL" id="JAPWDQ010000012">
    <property type="protein sequence ID" value="KAJ5474973.1"/>
    <property type="molecule type" value="Genomic_DNA"/>
</dbReference>
<dbReference type="PROSITE" id="PS00636">
    <property type="entry name" value="DNAJ_1"/>
    <property type="match status" value="1"/>
</dbReference>
<dbReference type="RefSeq" id="XP_056786731.1">
    <property type="nucleotide sequence ID" value="XM_056937639.1"/>
</dbReference>
<accession>A0A9X0BN46</accession>
<keyword evidence="2" id="KW-0812">Transmembrane</keyword>
<dbReference type="InterPro" id="IPR036869">
    <property type="entry name" value="J_dom_sf"/>
</dbReference>
<dbReference type="InterPro" id="IPR001623">
    <property type="entry name" value="DnaJ_domain"/>
</dbReference>
<dbReference type="PRINTS" id="PR00625">
    <property type="entry name" value="JDOMAIN"/>
</dbReference>
<dbReference type="CDD" id="cd06257">
    <property type="entry name" value="DnaJ"/>
    <property type="match status" value="1"/>
</dbReference>
<gene>
    <name evidence="4" type="ORF">N7539_008039</name>
</gene>
<evidence type="ECO:0000256" key="2">
    <source>
        <dbReference type="SAM" id="Phobius"/>
    </source>
</evidence>
<dbReference type="PANTHER" id="PTHR44873:SF1">
    <property type="entry name" value="DNAJ HOMOLOG SUBFAMILY C MEMBER 30, MITOCHONDRIAL"/>
    <property type="match status" value="1"/>
</dbReference>
<reference evidence="4" key="2">
    <citation type="journal article" date="2023" name="IMA Fungus">
        <title>Comparative genomic study of the Penicillium genus elucidates a diverse pangenome and 15 lateral gene transfer events.</title>
        <authorList>
            <person name="Petersen C."/>
            <person name="Sorensen T."/>
            <person name="Nielsen M.R."/>
            <person name="Sondergaard T.E."/>
            <person name="Sorensen J.L."/>
            <person name="Fitzpatrick D.A."/>
            <person name="Frisvad J.C."/>
            <person name="Nielsen K.L."/>
        </authorList>
    </citation>
    <scope>NUCLEOTIDE SEQUENCE</scope>
    <source>
        <strain evidence="4">IBT 30728</strain>
    </source>
</reference>
<feature type="region of interest" description="Disordered" evidence="1">
    <location>
        <begin position="144"/>
        <end position="211"/>
    </location>
</feature>
<sequence length="358" mass="38872">MASPRTHLRAPSISRGFQCPLTTHVKCHRERSRCRSTCTQARRPPYSFKQQSPFLPFLYPFTRLSTPCHAFSTSARLQREQNYYEILDLPVTASPVEIKKKFYALSLAHHPDRNRDDPTASQRFAKISSAYSVLSNTHKRATYDRDNGFHHAHGHAHSHSRTHPHGSHSSHSANVHKGGGGYAGSRPASGLSNRRGTFRGPPPSFYAQGGYGATGRTSEGYAAGKAGFGAGAGAGPNPTGTTNNAKPNDPDDDPLGFIDRNPLGHFNARGHFRTQKAEDERRRQRVTRARMAAREKADMDVSSVAGGDFGLVRFVVVCGILVCAGAMTGFWSWGGSGTDDVKVRKKGVSVNDGVGVSS</sequence>
<dbReference type="GeneID" id="81627889"/>
<protein>
    <recommendedName>
        <fullName evidence="3">J domain-containing protein</fullName>
    </recommendedName>
</protein>
<dbReference type="PANTHER" id="PTHR44873">
    <property type="entry name" value="DNAJ HOMOLOG SUBFAMILY C MEMBER 30, MITOCHONDRIAL"/>
    <property type="match status" value="1"/>
</dbReference>